<dbReference type="AlphaFoldDB" id="A0A6J4HCY7"/>
<protein>
    <submittedName>
        <fullName evidence="1">Uncharacterized protein</fullName>
    </submittedName>
</protein>
<sequence length="59" mass="6847">MATANADGTTTIWLWRPDDLMSEACNRLVHNLTVEEWKQFFGDEPYRQTCPNIKEDTSV</sequence>
<accession>A0A6J4HCY7</accession>
<gene>
    <name evidence="1" type="ORF">AVDCRST_MAG92-570</name>
</gene>
<reference evidence="1" key="1">
    <citation type="submission" date="2020-02" db="EMBL/GenBank/DDBJ databases">
        <authorList>
            <person name="Meier V. D."/>
        </authorList>
    </citation>
    <scope>NUCLEOTIDE SEQUENCE</scope>
    <source>
        <strain evidence="1">AVDCRST_MAG92</strain>
    </source>
</reference>
<proteinExistence type="predicted"/>
<name>A0A6J4HCY7_9CYAN</name>
<evidence type="ECO:0000313" key="1">
    <source>
        <dbReference type="EMBL" id="CAA9221107.1"/>
    </source>
</evidence>
<organism evidence="1">
    <name type="scientific">uncultured Coleofasciculus sp</name>
    <dbReference type="NCBI Taxonomy" id="1267456"/>
    <lineage>
        <taxon>Bacteria</taxon>
        <taxon>Bacillati</taxon>
        <taxon>Cyanobacteriota</taxon>
        <taxon>Cyanophyceae</taxon>
        <taxon>Coleofasciculales</taxon>
        <taxon>Coleofasciculaceae</taxon>
        <taxon>Coleofasciculus</taxon>
        <taxon>environmental samples</taxon>
    </lineage>
</organism>
<dbReference type="EMBL" id="CADCTM010000079">
    <property type="protein sequence ID" value="CAA9221107.1"/>
    <property type="molecule type" value="Genomic_DNA"/>
</dbReference>